<dbReference type="InterPro" id="IPR038332">
    <property type="entry name" value="PPE_sf"/>
</dbReference>
<feature type="coiled-coil region" evidence="1">
    <location>
        <begin position="18"/>
        <end position="48"/>
    </location>
</feature>
<dbReference type="InterPro" id="IPR036689">
    <property type="entry name" value="ESAT-6-like_sf"/>
</dbReference>
<comment type="caution">
    <text evidence="4">The sequence shown here is derived from an EMBL/GenBank/DDBJ whole genome shotgun (WGS) entry which is preliminary data.</text>
</comment>
<proteinExistence type="predicted"/>
<feature type="compositionally biased region" description="Gly residues" evidence="2">
    <location>
        <begin position="308"/>
        <end position="327"/>
    </location>
</feature>
<evidence type="ECO:0000256" key="3">
    <source>
        <dbReference type="SAM" id="Phobius"/>
    </source>
</evidence>
<feature type="region of interest" description="Disordered" evidence="2">
    <location>
        <begin position="347"/>
        <end position="479"/>
    </location>
</feature>
<keyword evidence="3" id="KW-0472">Membrane</keyword>
<feature type="compositionally biased region" description="Basic and acidic residues" evidence="2">
    <location>
        <begin position="445"/>
        <end position="460"/>
    </location>
</feature>
<evidence type="ECO:0008006" key="6">
    <source>
        <dbReference type="Google" id="ProtNLM"/>
    </source>
</evidence>
<name>A0A9W6VA52_9PSEU</name>
<protein>
    <recommendedName>
        <fullName evidence="6">PPE family protein</fullName>
    </recommendedName>
</protein>
<dbReference type="AlphaFoldDB" id="A0A9W6VA52"/>
<feature type="region of interest" description="Disordered" evidence="2">
    <location>
        <begin position="225"/>
        <end position="327"/>
    </location>
</feature>
<keyword evidence="5" id="KW-1185">Reference proteome</keyword>
<organism evidence="4 5">
    <name type="scientific">Actinokineospora globicatena</name>
    <dbReference type="NCBI Taxonomy" id="103729"/>
    <lineage>
        <taxon>Bacteria</taxon>
        <taxon>Bacillati</taxon>
        <taxon>Actinomycetota</taxon>
        <taxon>Actinomycetes</taxon>
        <taxon>Pseudonocardiales</taxon>
        <taxon>Pseudonocardiaceae</taxon>
        <taxon>Actinokineospora</taxon>
    </lineage>
</organism>
<accession>A0A9W6VA52</accession>
<keyword evidence="3" id="KW-0812">Transmembrane</keyword>
<evidence type="ECO:0000313" key="5">
    <source>
        <dbReference type="Proteomes" id="UP001165042"/>
    </source>
</evidence>
<dbReference type="SUPFAM" id="SSF140453">
    <property type="entry name" value="EsxAB dimer-like"/>
    <property type="match status" value="1"/>
</dbReference>
<dbReference type="Proteomes" id="UP001165042">
    <property type="component" value="Unassembled WGS sequence"/>
</dbReference>
<evidence type="ECO:0000256" key="2">
    <source>
        <dbReference type="SAM" id="MobiDB-lite"/>
    </source>
</evidence>
<gene>
    <name evidence="4" type="ORF">Aglo03_34450</name>
</gene>
<reference evidence="4" key="1">
    <citation type="submission" date="2023-02" db="EMBL/GenBank/DDBJ databases">
        <title>Actinokineospora globicatena NBRC 15670.</title>
        <authorList>
            <person name="Ichikawa N."/>
            <person name="Sato H."/>
            <person name="Tonouchi N."/>
        </authorList>
    </citation>
    <scope>NUCLEOTIDE SEQUENCE</scope>
    <source>
        <strain evidence="4">NBRC 15670</strain>
    </source>
</reference>
<evidence type="ECO:0000256" key="1">
    <source>
        <dbReference type="SAM" id="Coils"/>
    </source>
</evidence>
<dbReference type="EMBL" id="BSSD01000005">
    <property type="protein sequence ID" value="GLW92629.1"/>
    <property type="molecule type" value="Genomic_DNA"/>
</dbReference>
<feature type="transmembrane region" description="Helical" evidence="3">
    <location>
        <begin position="173"/>
        <end position="200"/>
    </location>
</feature>
<keyword evidence="1" id="KW-0175">Coiled coil</keyword>
<feature type="compositionally biased region" description="Gly residues" evidence="2">
    <location>
        <begin position="347"/>
        <end position="409"/>
    </location>
</feature>
<sequence length="479" mass="46881">MDSVREGTGMIAGLDDVVRRLAEQAEAAAAARRTAEQERRRRREADDSYVTGGVHWDGYSLKSLQRMVGDQANAAQLDMLAGEWARYGEKVAQASSDLSRSMGKLMQFWSGSASQDASRTVVSNAAWISELGGTAQRMADPIQDAGGALRSAQSTMPGGSPSSPFLATAGGGAAAGFAIGGPVGAAFGAALGGIASAFGFGSNKKKMKRKAVQTMQRFETAVLGIDGSTPRFGAPATGVDPGVNRPQPQPPRTGVPGPGVTVPGGPGRGPSDPSAPPPGFGGGPSIGTSPSLAPGFDKGWDSHWRGLTGMGPGGQLPGGGGSNIGNGPGGIGIGGGGYLPGGLGGGNRGGGSGSGRAGLGPGAGVGGRGADGSRGRGAGRGLGGSGTGGSGGSGRGMAGGGLGGPGGSGRGRDGTRGASRFGRASGFADAHGRSGNGYGMPPGGARDKEEDGEHKRRVPIEEDPFTTADLTAAPPVIGA</sequence>
<evidence type="ECO:0000313" key="4">
    <source>
        <dbReference type="EMBL" id="GLW92629.1"/>
    </source>
</evidence>
<dbReference type="Gene3D" id="1.20.1260.20">
    <property type="entry name" value="PPE superfamily"/>
    <property type="match status" value="1"/>
</dbReference>
<keyword evidence="3" id="KW-1133">Transmembrane helix</keyword>